<keyword evidence="2" id="KW-1185">Reference proteome</keyword>
<dbReference type="Proteomes" id="UP001431783">
    <property type="component" value="Unassembled WGS sequence"/>
</dbReference>
<proteinExistence type="predicted"/>
<comment type="caution">
    <text evidence="1">The sequence shown here is derived from an EMBL/GenBank/DDBJ whole genome shotgun (WGS) entry which is preliminary data.</text>
</comment>
<evidence type="ECO:0008006" key="3">
    <source>
        <dbReference type="Google" id="ProtNLM"/>
    </source>
</evidence>
<reference evidence="1 2" key="1">
    <citation type="submission" date="2023-03" db="EMBL/GenBank/DDBJ databases">
        <title>Genome insight into feeding habits of ladybird beetles.</title>
        <authorList>
            <person name="Li H.-S."/>
            <person name="Huang Y.-H."/>
            <person name="Pang H."/>
        </authorList>
    </citation>
    <scope>NUCLEOTIDE SEQUENCE [LARGE SCALE GENOMIC DNA]</scope>
    <source>
        <strain evidence="1">SYSU_2023b</strain>
        <tissue evidence="1">Whole body</tissue>
    </source>
</reference>
<gene>
    <name evidence="1" type="ORF">WA026_022243</name>
</gene>
<dbReference type="AlphaFoldDB" id="A0AAW1UN62"/>
<name>A0AAW1UN62_9CUCU</name>
<dbReference type="EMBL" id="JARQZJ010000078">
    <property type="protein sequence ID" value="KAK9882613.1"/>
    <property type="molecule type" value="Genomic_DNA"/>
</dbReference>
<dbReference type="InterPro" id="IPR035901">
    <property type="entry name" value="GIY-YIG_endonuc_sf"/>
</dbReference>
<sequence>MKGVTNELIKILKTVEDNSLRIAKRNILTVGTLFSKTKDRSPNFQDIEVVYKIQCRNCDETYIGQTSRSLKNGLSAYKSDIRTGRGSCALVKHSMETDQRFQFDDTITLGSETFKAKGAFVDDEFIKPIMSSTTGRTFKV</sequence>
<dbReference type="Gene3D" id="3.40.1440.10">
    <property type="entry name" value="GIY-YIG endonuclease"/>
    <property type="match status" value="1"/>
</dbReference>
<protein>
    <recommendedName>
        <fullName evidence="3">GIY-YIG homing endonuclease</fullName>
    </recommendedName>
</protein>
<evidence type="ECO:0000313" key="2">
    <source>
        <dbReference type="Proteomes" id="UP001431783"/>
    </source>
</evidence>
<evidence type="ECO:0000313" key="1">
    <source>
        <dbReference type="EMBL" id="KAK9882613.1"/>
    </source>
</evidence>
<organism evidence="1 2">
    <name type="scientific">Henosepilachna vigintioctopunctata</name>
    <dbReference type="NCBI Taxonomy" id="420089"/>
    <lineage>
        <taxon>Eukaryota</taxon>
        <taxon>Metazoa</taxon>
        <taxon>Ecdysozoa</taxon>
        <taxon>Arthropoda</taxon>
        <taxon>Hexapoda</taxon>
        <taxon>Insecta</taxon>
        <taxon>Pterygota</taxon>
        <taxon>Neoptera</taxon>
        <taxon>Endopterygota</taxon>
        <taxon>Coleoptera</taxon>
        <taxon>Polyphaga</taxon>
        <taxon>Cucujiformia</taxon>
        <taxon>Coccinelloidea</taxon>
        <taxon>Coccinellidae</taxon>
        <taxon>Epilachninae</taxon>
        <taxon>Epilachnini</taxon>
        <taxon>Henosepilachna</taxon>
    </lineage>
</organism>
<accession>A0AAW1UN62</accession>